<proteinExistence type="predicted"/>
<evidence type="ECO:0000313" key="3">
    <source>
        <dbReference type="Proteomes" id="UP000663824"/>
    </source>
</evidence>
<name>A0A816LJ14_9BILA</name>
<reference evidence="2" key="1">
    <citation type="submission" date="2021-02" db="EMBL/GenBank/DDBJ databases">
        <authorList>
            <person name="Nowell W R."/>
        </authorList>
    </citation>
    <scope>NUCLEOTIDE SEQUENCE</scope>
</reference>
<sequence>MTEQIGRLHIHENNIKPILINCTIAPLAKDCLHRNMPFHTENLTKSSINTTDQFLDTLVQQHRHTIIISILMVLVFLLILIFSIRKLLNVIQKSNKTNSISHCKLMPLFISFLIRYTQDREDGTYNMIFINLDASTEFQQNHSFQMASTYEFDDIKIDNKQMIRSHTYDYLPSNDTKCAPVVSPIKLTNFNNTFKSLADELDIEAKDLDLDFNILDDNKEEEIPDYLSVSKSSFRANFLSELYCYQEIDDFYDLQYLAIVTHKLSIINLQQKLWHSYIQCGTGKLNLNERLQRQNISSSLCIWPQQVTTILIKQNYNNIIDENKITQDIYVNFVNKIQLHFDVKAKQMQIEFEMIKNRFESVFTDIVDKIDTFVRKRDLTTAIRLHFEARTALVEYNYIDQVFQKEYLQQKPNEIQIKLANRICNLVYNKGKSSQELTLFQMGVLYNKLPDILNIIEETLPTTITNLNDTAIRERLSKQYVRIIQKAKYDLISIDGFHQPTSVKPINDHERRLFTLSLLWNVNKEILEFNFKRLMNLINQFAENRVHRFSTHSNREYLHEDEYTIALEFYLQIDIDLFYMKTCSYRGAQPAIDVSKGLFCIHESQAQYSIIACQQRSCCLCYPSYTLTYRSYQPIIQFGPNRRHSFINGYRSILNCPATCTTKNIIYVLTCPCNKFDYVGETSVSLANRLSFHQAHVNRIIQEFLLGKQNTSHIRNEIKSFETLVKNDMKLYQHSAHCPSALQWFLDENPEYWPFIPQKLTESQEQDEEKDILTPMMDMNQFTYANDVPEPPNNYRFSFKQKMEMDRFFQEKKYLNSPNLHLDLYQASIVAVLPNNASEALRRFVEALFITHAETKLNTIGHLDQLTTSRNTDQIASIDCNEWCRDLIRRSYTNIE</sequence>
<dbReference type="AlphaFoldDB" id="A0A816LJ14"/>
<dbReference type="Proteomes" id="UP000663824">
    <property type="component" value="Unassembled WGS sequence"/>
</dbReference>
<evidence type="ECO:0000313" key="2">
    <source>
        <dbReference type="EMBL" id="CAF1935491.1"/>
    </source>
</evidence>
<evidence type="ECO:0000256" key="1">
    <source>
        <dbReference type="SAM" id="Phobius"/>
    </source>
</evidence>
<protein>
    <submittedName>
        <fullName evidence="2">Uncharacterized protein</fullName>
    </submittedName>
</protein>
<organism evidence="2 3">
    <name type="scientific">Rotaria magnacalcarata</name>
    <dbReference type="NCBI Taxonomy" id="392030"/>
    <lineage>
        <taxon>Eukaryota</taxon>
        <taxon>Metazoa</taxon>
        <taxon>Spiralia</taxon>
        <taxon>Gnathifera</taxon>
        <taxon>Rotifera</taxon>
        <taxon>Eurotatoria</taxon>
        <taxon>Bdelloidea</taxon>
        <taxon>Philodinida</taxon>
        <taxon>Philodinidae</taxon>
        <taxon>Rotaria</taxon>
    </lineage>
</organism>
<keyword evidence="1" id="KW-0472">Membrane</keyword>
<comment type="caution">
    <text evidence="2">The sequence shown here is derived from an EMBL/GenBank/DDBJ whole genome shotgun (WGS) entry which is preliminary data.</text>
</comment>
<keyword evidence="1" id="KW-1133">Transmembrane helix</keyword>
<feature type="transmembrane region" description="Helical" evidence="1">
    <location>
        <begin position="65"/>
        <end position="84"/>
    </location>
</feature>
<accession>A0A816LJ14</accession>
<gene>
    <name evidence="2" type="ORF">MBJ925_LOCUS4976</name>
</gene>
<keyword evidence="1" id="KW-0812">Transmembrane</keyword>
<dbReference type="EMBL" id="CAJNRE010001110">
    <property type="protein sequence ID" value="CAF1935491.1"/>
    <property type="molecule type" value="Genomic_DNA"/>
</dbReference>